<proteinExistence type="inferred from homology"/>
<keyword evidence="2 6" id="KW-0489">Methyltransferase</keyword>
<evidence type="ECO:0000256" key="2">
    <source>
        <dbReference type="ARBA" id="ARBA00022603"/>
    </source>
</evidence>
<keyword evidence="4 5" id="KW-0949">S-adenosyl-L-methionine</keyword>
<dbReference type="Proteomes" id="UP000494040">
    <property type="component" value="Unassembled WGS sequence"/>
</dbReference>
<dbReference type="EC" id="2.1.1.-" evidence="6"/>
<evidence type="ECO:0000256" key="1">
    <source>
        <dbReference type="ARBA" id="ARBA00008361"/>
    </source>
</evidence>
<organism evidence="8 9">
    <name type="scientific">Cimex lectularius</name>
    <name type="common">Bed bug</name>
    <name type="synonym">Acanthia lectularia</name>
    <dbReference type="NCBI Taxonomy" id="79782"/>
    <lineage>
        <taxon>Eukaryota</taxon>
        <taxon>Metazoa</taxon>
        <taxon>Ecdysozoa</taxon>
        <taxon>Arthropoda</taxon>
        <taxon>Hexapoda</taxon>
        <taxon>Insecta</taxon>
        <taxon>Pterygota</taxon>
        <taxon>Neoptera</taxon>
        <taxon>Paraneoptera</taxon>
        <taxon>Hemiptera</taxon>
        <taxon>Heteroptera</taxon>
        <taxon>Panheteroptera</taxon>
        <taxon>Cimicomorpha</taxon>
        <taxon>Cimicidae</taxon>
        <taxon>Cimex</taxon>
    </lineage>
</organism>
<keyword evidence="3 6" id="KW-0808">Transferase</keyword>
<dbReference type="GO" id="GO:2000632">
    <property type="term" value="P:negative regulation of pre-miRNA processing"/>
    <property type="evidence" value="ECO:0007669"/>
    <property type="project" value="TreeGrafter"/>
</dbReference>
<comment type="similarity">
    <text evidence="1 6">Belongs to the methyltransferase superfamily.</text>
</comment>
<dbReference type="InterPro" id="IPR039772">
    <property type="entry name" value="Bin3-like"/>
</dbReference>
<evidence type="ECO:0000313" key="8">
    <source>
        <dbReference type="EnsemblMetazoa" id="XP_014259963.1"/>
    </source>
</evidence>
<dbReference type="OMA" id="LNHHDQG"/>
<evidence type="ECO:0000256" key="5">
    <source>
        <dbReference type="PROSITE-ProRule" id="PRU00848"/>
    </source>
</evidence>
<evidence type="ECO:0000256" key="6">
    <source>
        <dbReference type="RuleBase" id="RU367087"/>
    </source>
</evidence>
<dbReference type="InterPro" id="IPR024160">
    <property type="entry name" value="BIN3_SAM-bd_dom"/>
</dbReference>
<dbReference type="InterPro" id="IPR010675">
    <property type="entry name" value="Bin3_C"/>
</dbReference>
<accession>A0A8I6THA9</accession>
<dbReference type="OrthoDB" id="273070at2759"/>
<gene>
    <name evidence="8" type="primary">106672785</name>
</gene>
<evidence type="ECO:0000256" key="3">
    <source>
        <dbReference type="ARBA" id="ARBA00022679"/>
    </source>
</evidence>
<dbReference type="Gene3D" id="3.40.50.150">
    <property type="entry name" value="Vaccinia Virus protein VP39"/>
    <property type="match status" value="1"/>
</dbReference>
<dbReference type="InterPro" id="IPR029063">
    <property type="entry name" value="SAM-dependent_MTases_sf"/>
</dbReference>
<dbReference type="GO" id="GO:0032259">
    <property type="term" value="P:methylation"/>
    <property type="evidence" value="ECO:0007669"/>
    <property type="project" value="UniProtKB-KW"/>
</dbReference>
<dbReference type="AlphaFoldDB" id="A0A8I6THA9"/>
<dbReference type="KEGG" id="clec:106672785"/>
<dbReference type="EnsemblMetazoa" id="XM_014404477.2">
    <property type="protein sequence ID" value="XP_014259963.1"/>
    <property type="gene ID" value="LOC106672785"/>
</dbReference>
<dbReference type="SUPFAM" id="SSF53335">
    <property type="entry name" value="S-adenosyl-L-methionine-dependent methyltransferases"/>
    <property type="match status" value="1"/>
</dbReference>
<dbReference type="GO" id="GO:0005737">
    <property type="term" value="C:cytoplasm"/>
    <property type="evidence" value="ECO:0007669"/>
    <property type="project" value="TreeGrafter"/>
</dbReference>
<dbReference type="PANTHER" id="PTHR12315">
    <property type="entry name" value="BICOID-INTERACTING PROTEIN RELATED"/>
    <property type="match status" value="1"/>
</dbReference>
<dbReference type="GO" id="GO:0008171">
    <property type="term" value="F:O-methyltransferase activity"/>
    <property type="evidence" value="ECO:0007669"/>
    <property type="project" value="UniProtKB-UniRule"/>
</dbReference>
<dbReference type="GO" id="GO:0008173">
    <property type="term" value="F:RNA methyltransferase activity"/>
    <property type="evidence" value="ECO:0007669"/>
    <property type="project" value="UniProtKB-UniRule"/>
</dbReference>
<dbReference type="Pfam" id="PF06859">
    <property type="entry name" value="Bin3"/>
    <property type="match status" value="1"/>
</dbReference>
<dbReference type="PROSITE" id="PS51515">
    <property type="entry name" value="BIN3_SAM"/>
    <property type="match status" value="1"/>
</dbReference>
<sequence>MNKDAPVLHKMEEFDPGAAKHGNFITYYKFHSLKERVDLLPIHLLLSDSRDVTSFLDIGCNTGDLTEAVYKEISLYKNCYALALDLDNSLIERAIEKNHICNISYKCVNVAEESELINALNDHLELNNKRYFDIVFLFSVTMWIHLNYGDIGLMAFFQTISKYAKVLVVEPQPWKCYKSAVRRLKRAKKEPFMYFNSIKMRESVEEDLDLFLREACSFEKIYESPRTNWGRKISIYKQSRLL</sequence>
<evidence type="ECO:0000259" key="7">
    <source>
        <dbReference type="PROSITE" id="PS51515"/>
    </source>
</evidence>
<protein>
    <recommendedName>
        <fullName evidence="6">RNA methyltransferase</fullName>
        <ecNumber evidence="6">2.1.1.-</ecNumber>
    </recommendedName>
</protein>
<evidence type="ECO:0000313" key="9">
    <source>
        <dbReference type="Proteomes" id="UP000494040"/>
    </source>
</evidence>
<name>A0A8I6THA9_CIMLE</name>
<dbReference type="PANTHER" id="PTHR12315:SF1">
    <property type="entry name" value="RNA 5'-MONOPHOSPHATE METHYLTRANSFERASE"/>
    <property type="match status" value="1"/>
</dbReference>
<dbReference type="CDD" id="cd02440">
    <property type="entry name" value="AdoMet_MTases"/>
    <property type="match status" value="1"/>
</dbReference>
<feature type="domain" description="Bin3-type SAM" evidence="7">
    <location>
        <begin position="1"/>
        <end position="241"/>
    </location>
</feature>
<evidence type="ECO:0000256" key="4">
    <source>
        <dbReference type="ARBA" id="ARBA00022691"/>
    </source>
</evidence>
<reference evidence="8" key="1">
    <citation type="submission" date="2022-01" db="UniProtKB">
        <authorList>
            <consortium name="EnsemblMetazoa"/>
        </authorList>
    </citation>
    <scope>IDENTIFICATION</scope>
</reference>
<keyword evidence="9" id="KW-1185">Reference proteome</keyword>